<dbReference type="InterPro" id="IPR036097">
    <property type="entry name" value="HisK_dim/P_sf"/>
</dbReference>
<evidence type="ECO:0000256" key="9">
    <source>
        <dbReference type="SAM" id="Coils"/>
    </source>
</evidence>
<evidence type="ECO:0000259" key="11">
    <source>
        <dbReference type="PROSITE" id="PS50109"/>
    </source>
</evidence>
<dbReference type="InterPro" id="IPR004358">
    <property type="entry name" value="Sig_transdc_His_kin-like_C"/>
</dbReference>
<comment type="catalytic activity">
    <reaction evidence="1">
        <text>ATP + protein L-histidine = ADP + protein N-phospho-L-histidine.</text>
        <dbReference type="EC" id="2.7.13.3"/>
    </reaction>
</comment>
<dbReference type="SMART" id="SM00387">
    <property type="entry name" value="HATPase_c"/>
    <property type="match status" value="1"/>
</dbReference>
<dbReference type="RefSeq" id="WP_175490333.1">
    <property type="nucleotide sequence ID" value="NZ_FNJU01000008.1"/>
</dbReference>
<sequence>MRRIPELTDYKIVEVEVENRTSILYKGYFIKDNRFILLKAVKQPNPTLHEMAATIHEFHITKMLDMEEIIKPIKIETHLNEPFIVMEYFSGETLRTLLSDKKLDLSEFLSIALKLSTALINLHKQEVIHKNINPDNILINRRTGQLKITGFYYATKLKKESQRKSVTPYELEGQLAYISPEQTGRMNRSVDYRADLYSLGVVLYEMVTGLLPFTNQEPIELLHAHLAKTPPNPTSENSKIPSVISDLIMKLLSKIPEDRYKSAFGLREDLKNCQDQLQIFGKIDLFQLGQDDPISTFEPGSKLYGRDVEKEKLLKAFERVSTGKSELVLIKGHSGIGKTALVNEIQTPLVKEKGYYISGKFDLLQRQKPYSPIIQAFKSLIRQILTEGDERVQDWKATIERELSDQISVISSIIPELNWVVENRSTGEELSNGDAHLRFHLIFQMFVNVFSTKDHPLVLFLDDLQWADTASLELIEYLLTHSDSHYFLLIGAYRDNEITLEHPFVQTIKNLKKENISIIEIALNPLEEKTIIQWVEETVMDEGSEINQLASLMYRITQGNPFFIKQLLQSFYYDGTIFFQEDVGAWKIEFEKIKMTLEQETIVDLMIKKVQKLPYNTQSILKIASCIGNEFDLRTLSIICEQEITLTAKDLWEALDVGLLLPEDSIYKWIYHDAPKQLTESHPPTYRFCHDRVQQAVYSVMTKEEKEEVHLRIGRLLVKSGMIDNHLFETVNHLNICRSYLNEEEWVPLVEWNVIAGEQAKASAAFKESLDYFQTAYEMFGAKWDTNYELTKRLMTGLGECQYLNSMFEDADLTFDQVLENMRTNHEKLLIYNLKMVLYTHVHRVEEAVDSGIAGLRLFGWNIHRNPSKAIIAKELFLAKVALIGKKTDDLMGLPQLEDQVQRQLLNTMITLNSPTFHVDQNLATILMIRALRFTLKHGVTDITSLVFNNYALILSAGFSDFNKSYEFGKLAIELAERSGNAGLKGRVYFVYGSFINHWKHPLKQNFHYLNQSQQYCIDAGNISLAGANSSFISVTLFMMGGSLHEVLEGVNSQLSFIDKIRYVISKGFLNELVHWIKVLQNDDTCSGWEFEEISEGDSAKIMHYTIRLQMSYLYNAEEYAKLVINHLEKLISNRLTLVIISDYYYYDGLWASRLYHKSPSSMRKSLYKRLKKNASKLRKWAKLCPENYLHKWMLLKAEIARIDGDHASAIHDYDTAIQLARKNNYIQDVAVVNEAAGQYYFSRGLESVGSAYLTEAYRSYNKWGANAKASKLHKEYEGFIMNVSDDNRFGFAARPSVSQFDVDASFKAAQTISSEIIQENLVQKLMNITMQNAGAERGFLLLKKDDQLVVAARANIDGSVTELSMETIEGTNMFPEMIINYVVKSREAIVLNDASAEGMFVEDPYVIRNKTKSILCLPAIYKGKINSILYLENNQTTYAFTEDRIKFLSFLSTQAAISIENAELYGKLEEKVKERTKELELVNYNLEQMNDKLAQSEQERRHLLSNISHDLRAPIASVKGYVEAILDGLVETSEQREDYLRKCVVRVDGLNEMINDLFDLAQLDSGQFNFNFDIVPVDRLLKRLCEQFEYDVKRKGLFFSLELEQIGEESYPMVQVDVRRFSQVFSNIVSNAIRHTNAGGISISLRIDNNLGDAYMSIKDSGEGIIAEDIPYLFDRHFTKSRHGNGLGLAICREIILLHEGEIWAESKPVEGSTFHIKLPAFQVDPILV</sequence>
<reference evidence="13" key="1">
    <citation type="submission" date="2016-10" db="EMBL/GenBank/DDBJ databases">
        <authorList>
            <person name="Varghese N."/>
            <person name="Submissions S."/>
        </authorList>
    </citation>
    <scope>NUCLEOTIDE SEQUENCE [LARGE SCALE GENOMIC DNA]</scope>
    <source>
        <strain evidence="13">IBRC-M10078</strain>
    </source>
</reference>
<dbReference type="Pfam" id="PF01590">
    <property type="entry name" value="GAF"/>
    <property type="match status" value="1"/>
</dbReference>
<dbReference type="SUPFAM" id="SSF55781">
    <property type="entry name" value="GAF domain-like"/>
    <property type="match status" value="1"/>
</dbReference>
<keyword evidence="7" id="KW-0067">ATP-binding</keyword>
<dbReference type="Gene3D" id="3.40.50.300">
    <property type="entry name" value="P-loop containing nucleotide triphosphate hydrolases"/>
    <property type="match status" value="1"/>
</dbReference>
<dbReference type="InterPro" id="IPR027417">
    <property type="entry name" value="P-loop_NTPase"/>
</dbReference>
<dbReference type="SUPFAM" id="SSF47384">
    <property type="entry name" value="Homodimeric domain of signal transducing histidine kinase"/>
    <property type="match status" value="1"/>
</dbReference>
<dbReference type="Pfam" id="PF25503">
    <property type="entry name" value="TPR_CHK1"/>
    <property type="match status" value="1"/>
</dbReference>
<evidence type="ECO:0000256" key="4">
    <source>
        <dbReference type="ARBA" id="ARBA00022679"/>
    </source>
</evidence>
<keyword evidence="8" id="KW-0902">Two-component regulatory system</keyword>
<accession>A0A1H0W0J9</accession>
<name>A0A1H0W0J9_9BACI</name>
<dbReference type="Pfam" id="PF00069">
    <property type="entry name" value="Pkinase"/>
    <property type="match status" value="1"/>
</dbReference>
<dbReference type="STRING" id="930152.SAMN05216565_108158"/>
<dbReference type="SUPFAM" id="SSF52540">
    <property type="entry name" value="P-loop containing nucleoside triphosphate hydrolases"/>
    <property type="match status" value="1"/>
</dbReference>
<dbReference type="PROSITE" id="PS50011">
    <property type="entry name" value="PROTEIN_KINASE_DOM"/>
    <property type="match status" value="1"/>
</dbReference>
<evidence type="ECO:0000256" key="8">
    <source>
        <dbReference type="ARBA" id="ARBA00023012"/>
    </source>
</evidence>
<dbReference type="InterPro" id="IPR003018">
    <property type="entry name" value="GAF"/>
</dbReference>
<dbReference type="Gene3D" id="3.30.565.10">
    <property type="entry name" value="Histidine kinase-like ATPase, C-terminal domain"/>
    <property type="match status" value="1"/>
</dbReference>
<dbReference type="SUPFAM" id="SSF56112">
    <property type="entry name" value="Protein kinase-like (PK-like)"/>
    <property type="match status" value="1"/>
</dbReference>
<dbReference type="Pfam" id="PF13191">
    <property type="entry name" value="AAA_16"/>
    <property type="match status" value="1"/>
</dbReference>
<dbReference type="Gene3D" id="1.10.510.10">
    <property type="entry name" value="Transferase(Phosphotransferase) domain 1"/>
    <property type="match status" value="1"/>
</dbReference>
<dbReference type="InterPro" id="IPR003594">
    <property type="entry name" value="HATPase_dom"/>
</dbReference>
<evidence type="ECO:0000256" key="3">
    <source>
        <dbReference type="ARBA" id="ARBA00022553"/>
    </source>
</evidence>
<dbReference type="EMBL" id="FNJU01000008">
    <property type="protein sequence ID" value="SDP84259.1"/>
    <property type="molecule type" value="Genomic_DNA"/>
</dbReference>
<dbReference type="PANTHER" id="PTHR43642:SF1">
    <property type="entry name" value="HYBRID SIGNAL TRANSDUCTION HISTIDINE KINASE G"/>
    <property type="match status" value="1"/>
</dbReference>
<dbReference type="InterPro" id="IPR011009">
    <property type="entry name" value="Kinase-like_dom_sf"/>
</dbReference>
<dbReference type="CDD" id="cd14014">
    <property type="entry name" value="STKc_PknB_like"/>
    <property type="match status" value="1"/>
</dbReference>
<dbReference type="GO" id="GO:0000155">
    <property type="term" value="F:phosphorelay sensor kinase activity"/>
    <property type="evidence" value="ECO:0007669"/>
    <property type="project" value="InterPro"/>
</dbReference>
<feature type="coiled-coil region" evidence="9">
    <location>
        <begin position="1480"/>
        <end position="1507"/>
    </location>
</feature>
<keyword evidence="4" id="KW-0808">Transferase</keyword>
<dbReference type="InterPro" id="IPR003661">
    <property type="entry name" value="HisK_dim/P_dom"/>
</dbReference>
<dbReference type="Pfam" id="PF00512">
    <property type="entry name" value="HisKA"/>
    <property type="match status" value="1"/>
</dbReference>
<dbReference type="EC" id="2.7.13.3" evidence="2"/>
<evidence type="ECO:0000259" key="10">
    <source>
        <dbReference type="PROSITE" id="PS50011"/>
    </source>
</evidence>
<dbReference type="InterPro" id="IPR036890">
    <property type="entry name" value="HATPase_C_sf"/>
</dbReference>
<evidence type="ECO:0000313" key="13">
    <source>
        <dbReference type="Proteomes" id="UP000199159"/>
    </source>
</evidence>
<keyword evidence="9" id="KW-0175">Coiled coil</keyword>
<dbReference type="PANTHER" id="PTHR43642">
    <property type="entry name" value="HYBRID SIGNAL TRANSDUCTION HISTIDINE KINASE G"/>
    <property type="match status" value="1"/>
</dbReference>
<dbReference type="Gene3D" id="1.10.287.130">
    <property type="match status" value="1"/>
</dbReference>
<dbReference type="Proteomes" id="UP000199159">
    <property type="component" value="Unassembled WGS sequence"/>
</dbReference>
<dbReference type="InterPro" id="IPR053159">
    <property type="entry name" value="Hybrid_Histidine_Kinase"/>
</dbReference>
<evidence type="ECO:0000256" key="2">
    <source>
        <dbReference type="ARBA" id="ARBA00012438"/>
    </source>
</evidence>
<dbReference type="GO" id="GO:0005524">
    <property type="term" value="F:ATP binding"/>
    <property type="evidence" value="ECO:0007669"/>
    <property type="project" value="UniProtKB-KW"/>
</dbReference>
<dbReference type="Gene3D" id="3.30.450.40">
    <property type="match status" value="1"/>
</dbReference>
<dbReference type="CDD" id="cd00082">
    <property type="entry name" value="HisKA"/>
    <property type="match status" value="1"/>
</dbReference>
<dbReference type="InterPro" id="IPR005467">
    <property type="entry name" value="His_kinase_dom"/>
</dbReference>
<proteinExistence type="predicted"/>
<dbReference type="PRINTS" id="PR00344">
    <property type="entry name" value="BCTRLSENSOR"/>
</dbReference>
<evidence type="ECO:0000313" key="12">
    <source>
        <dbReference type="EMBL" id="SDP84259.1"/>
    </source>
</evidence>
<dbReference type="SUPFAM" id="SSF55874">
    <property type="entry name" value="ATPase domain of HSP90 chaperone/DNA topoisomerase II/histidine kinase"/>
    <property type="match status" value="1"/>
</dbReference>
<feature type="domain" description="Protein kinase" evidence="10">
    <location>
        <begin position="10"/>
        <end position="277"/>
    </location>
</feature>
<protein>
    <recommendedName>
        <fullName evidence="2">histidine kinase</fullName>
        <ecNumber evidence="2">2.7.13.3</ecNumber>
    </recommendedName>
</protein>
<dbReference type="InterPro" id="IPR000719">
    <property type="entry name" value="Prot_kinase_dom"/>
</dbReference>
<dbReference type="Pfam" id="PF02518">
    <property type="entry name" value="HATPase_c"/>
    <property type="match status" value="1"/>
</dbReference>
<keyword evidence="13" id="KW-1185">Reference proteome</keyword>
<organism evidence="12 13">
    <name type="scientific">Litchfieldia salsa</name>
    <dbReference type="NCBI Taxonomy" id="930152"/>
    <lineage>
        <taxon>Bacteria</taxon>
        <taxon>Bacillati</taxon>
        <taxon>Bacillota</taxon>
        <taxon>Bacilli</taxon>
        <taxon>Bacillales</taxon>
        <taxon>Bacillaceae</taxon>
        <taxon>Litchfieldia</taxon>
    </lineage>
</organism>
<dbReference type="SMART" id="SM00388">
    <property type="entry name" value="HisKA"/>
    <property type="match status" value="1"/>
</dbReference>
<dbReference type="InterPro" id="IPR041664">
    <property type="entry name" value="AAA_16"/>
</dbReference>
<dbReference type="PROSITE" id="PS50109">
    <property type="entry name" value="HIS_KIN"/>
    <property type="match status" value="1"/>
</dbReference>
<evidence type="ECO:0000256" key="6">
    <source>
        <dbReference type="ARBA" id="ARBA00022777"/>
    </source>
</evidence>
<evidence type="ECO:0000256" key="5">
    <source>
        <dbReference type="ARBA" id="ARBA00022741"/>
    </source>
</evidence>
<keyword evidence="6" id="KW-0418">Kinase</keyword>
<dbReference type="InterPro" id="IPR029016">
    <property type="entry name" value="GAF-like_dom_sf"/>
</dbReference>
<dbReference type="SMART" id="SM00065">
    <property type="entry name" value="GAF"/>
    <property type="match status" value="1"/>
</dbReference>
<keyword evidence="5" id="KW-0547">Nucleotide-binding</keyword>
<gene>
    <name evidence="12" type="ORF">SAMN05216565_108158</name>
</gene>
<feature type="domain" description="Histidine kinase" evidence="11">
    <location>
        <begin position="1507"/>
        <end position="1724"/>
    </location>
</feature>
<evidence type="ECO:0000256" key="7">
    <source>
        <dbReference type="ARBA" id="ARBA00022840"/>
    </source>
</evidence>
<keyword evidence="3" id="KW-0597">Phosphoprotein</keyword>
<evidence type="ECO:0000256" key="1">
    <source>
        <dbReference type="ARBA" id="ARBA00000085"/>
    </source>
</evidence>